<organism evidence="1 2">
    <name type="scientific">Cerrena zonata</name>
    <dbReference type="NCBI Taxonomy" id="2478898"/>
    <lineage>
        <taxon>Eukaryota</taxon>
        <taxon>Fungi</taxon>
        <taxon>Dikarya</taxon>
        <taxon>Basidiomycota</taxon>
        <taxon>Agaricomycotina</taxon>
        <taxon>Agaricomycetes</taxon>
        <taxon>Polyporales</taxon>
        <taxon>Cerrenaceae</taxon>
        <taxon>Cerrena</taxon>
    </lineage>
</organism>
<proteinExistence type="predicted"/>
<reference evidence="1 2" key="1">
    <citation type="submission" date="2022-09" db="EMBL/GenBank/DDBJ databases">
        <authorList>
            <person name="Palmer J.M."/>
        </authorList>
    </citation>
    <scope>NUCLEOTIDE SEQUENCE [LARGE SCALE GENOMIC DNA]</scope>
    <source>
        <strain evidence="1 2">DSM 7382</strain>
    </source>
</reference>
<evidence type="ECO:0000313" key="1">
    <source>
        <dbReference type="EMBL" id="KAK7695557.1"/>
    </source>
</evidence>
<protein>
    <submittedName>
        <fullName evidence="1">Uncharacterized protein</fullName>
    </submittedName>
</protein>
<name>A0AAW0GSD7_9APHY</name>
<comment type="caution">
    <text evidence="1">The sequence shown here is derived from an EMBL/GenBank/DDBJ whole genome shotgun (WGS) entry which is preliminary data.</text>
</comment>
<gene>
    <name evidence="1" type="ORF">QCA50_000193</name>
</gene>
<keyword evidence="2" id="KW-1185">Reference proteome</keyword>
<sequence>MKLEGNHGKAWGKLYWRGKCVSEQDEKIPGGLKYSWTTGTSKAVSPPKQS</sequence>
<evidence type="ECO:0000313" key="2">
    <source>
        <dbReference type="Proteomes" id="UP001385951"/>
    </source>
</evidence>
<accession>A0AAW0GSD7</accession>
<dbReference type="AlphaFoldDB" id="A0AAW0GSD7"/>
<dbReference type="Proteomes" id="UP001385951">
    <property type="component" value="Unassembled WGS sequence"/>
</dbReference>
<dbReference type="EMBL" id="JASBNA010000001">
    <property type="protein sequence ID" value="KAK7695557.1"/>
    <property type="molecule type" value="Genomic_DNA"/>
</dbReference>